<protein>
    <recommendedName>
        <fullName evidence="3">Protein AF-9 homolog</fullName>
    </recommendedName>
</protein>
<dbReference type="Proteomes" id="UP000800041">
    <property type="component" value="Unassembled WGS sequence"/>
</dbReference>
<keyword evidence="3" id="KW-0227">DNA damage</keyword>
<comment type="similarity">
    <text evidence="3">Belongs to the YAF9 family.</text>
</comment>
<organism evidence="6 7">
    <name type="scientific">Aulographum hederae CBS 113979</name>
    <dbReference type="NCBI Taxonomy" id="1176131"/>
    <lineage>
        <taxon>Eukaryota</taxon>
        <taxon>Fungi</taxon>
        <taxon>Dikarya</taxon>
        <taxon>Ascomycota</taxon>
        <taxon>Pezizomycotina</taxon>
        <taxon>Dothideomycetes</taxon>
        <taxon>Pleosporomycetidae</taxon>
        <taxon>Aulographales</taxon>
        <taxon>Aulographaceae</taxon>
    </lineage>
</organism>
<name>A0A6G1H674_9PEZI</name>
<sequence>MASNWDKAARYTGPAKRVKGKSIKRPFESWTLTPENRPANIPDDHTKGWRVFVENVEGGPSIRTWLDKVNFKLWSTYSPAIRKIDDEPFEVRETGWGGFVVVIRLYFQPWVHEKYQERQHFLQLEPYGDEEQQERQRKKGKVDSRIVEYIEFNEPTEILWEKLTGDEQWMTGKAKGKGKGGRMSLGSGTFGAKGGGGNDPSLELPEAGDLYSKSAEDAMLQFLAKVSKQVDDQKEAVTKERAQIAEEKKTL</sequence>
<keyword evidence="3" id="KW-0804">Transcription</keyword>
<evidence type="ECO:0000259" key="5">
    <source>
        <dbReference type="PROSITE" id="PS51037"/>
    </source>
</evidence>
<keyword evidence="3" id="KW-0010">Activator</keyword>
<feature type="compositionally biased region" description="Gly residues" evidence="4">
    <location>
        <begin position="188"/>
        <end position="198"/>
    </location>
</feature>
<keyword evidence="3" id="KW-0805">Transcription regulation</keyword>
<comment type="subunit">
    <text evidence="3">Component of the SWR1 chromatin-remodeling complex and of the NuA4 histone acetyltransferase complex.</text>
</comment>
<dbReference type="GO" id="GO:0006325">
    <property type="term" value="P:chromatin organization"/>
    <property type="evidence" value="ECO:0007669"/>
    <property type="project" value="UniProtKB-KW"/>
</dbReference>
<dbReference type="PROSITE" id="PS51037">
    <property type="entry name" value="YEATS"/>
    <property type="match status" value="1"/>
</dbReference>
<dbReference type="GO" id="GO:0006281">
    <property type="term" value="P:DNA repair"/>
    <property type="evidence" value="ECO:0007669"/>
    <property type="project" value="UniProtKB-UniRule"/>
</dbReference>
<evidence type="ECO:0000256" key="4">
    <source>
        <dbReference type="SAM" id="MobiDB-lite"/>
    </source>
</evidence>
<comment type="function">
    <text evidence="3">Component of the SWR1 complex which mediates the ATP-dependent exchange of histone H2A for an H2A variant leading to transcriptional regulation of selected genes by chromatin remodeling. Component of the NuA4 histone acetyltransferase complex which is involved in transcriptional activation of selected genes principally by acetylation of nucleosomal histones H4 and H2A. The NuA4 complex is also involved in DNA repair. Yaf9 may also be required for viability in conditions in which the structural integrity of the spindle is compromised.</text>
</comment>
<comment type="subcellular location">
    <subcellularLocation>
        <location evidence="3">Nucleus</location>
    </subcellularLocation>
    <subcellularLocation>
        <location evidence="3">Cytoplasm</location>
    </subcellularLocation>
</comment>
<evidence type="ECO:0000313" key="6">
    <source>
        <dbReference type="EMBL" id="KAF1988721.1"/>
    </source>
</evidence>
<gene>
    <name evidence="3" type="primary">YAF9</name>
    <name evidence="6" type="ORF">K402DRAFT_18768</name>
</gene>
<comment type="domain">
    <text evidence="3">The coiled-coil domain is required for assembly into the NuA4 complex.</text>
</comment>
<keyword evidence="3" id="KW-0963">Cytoplasm</keyword>
<dbReference type="Pfam" id="PF03366">
    <property type="entry name" value="YEATS"/>
    <property type="match status" value="1"/>
</dbReference>
<dbReference type="InterPro" id="IPR055129">
    <property type="entry name" value="YEATS_dom"/>
</dbReference>
<dbReference type="PANTHER" id="PTHR23195">
    <property type="entry name" value="YEATS DOMAIN"/>
    <property type="match status" value="1"/>
</dbReference>
<keyword evidence="1 2" id="KW-0539">Nucleus</keyword>
<dbReference type="EMBL" id="ML977147">
    <property type="protein sequence ID" value="KAF1988721.1"/>
    <property type="molecule type" value="Genomic_DNA"/>
</dbReference>
<dbReference type="InterPro" id="IPR038704">
    <property type="entry name" value="YEAST_sf"/>
</dbReference>
<evidence type="ECO:0000313" key="7">
    <source>
        <dbReference type="Proteomes" id="UP000800041"/>
    </source>
</evidence>
<evidence type="ECO:0000256" key="2">
    <source>
        <dbReference type="PROSITE-ProRule" id="PRU00376"/>
    </source>
</evidence>
<accession>A0A6G1H674</accession>
<dbReference type="Gene3D" id="2.60.40.1970">
    <property type="entry name" value="YEATS domain"/>
    <property type="match status" value="1"/>
</dbReference>
<dbReference type="GO" id="GO:0005737">
    <property type="term" value="C:cytoplasm"/>
    <property type="evidence" value="ECO:0007669"/>
    <property type="project" value="UniProtKB-SubCell"/>
</dbReference>
<dbReference type="AlphaFoldDB" id="A0A6G1H674"/>
<evidence type="ECO:0000256" key="3">
    <source>
        <dbReference type="RuleBase" id="RU367117"/>
    </source>
</evidence>
<dbReference type="GO" id="GO:0006355">
    <property type="term" value="P:regulation of DNA-templated transcription"/>
    <property type="evidence" value="ECO:0007669"/>
    <property type="project" value="InterPro"/>
</dbReference>
<keyword evidence="3" id="KW-0175">Coiled coil</keyword>
<proteinExistence type="inferred from homology"/>
<reference evidence="6" key="1">
    <citation type="journal article" date="2020" name="Stud. Mycol.">
        <title>101 Dothideomycetes genomes: a test case for predicting lifestyles and emergence of pathogens.</title>
        <authorList>
            <person name="Haridas S."/>
            <person name="Albert R."/>
            <person name="Binder M."/>
            <person name="Bloem J."/>
            <person name="Labutti K."/>
            <person name="Salamov A."/>
            <person name="Andreopoulos B."/>
            <person name="Baker S."/>
            <person name="Barry K."/>
            <person name="Bills G."/>
            <person name="Bluhm B."/>
            <person name="Cannon C."/>
            <person name="Castanera R."/>
            <person name="Culley D."/>
            <person name="Daum C."/>
            <person name="Ezra D."/>
            <person name="Gonzalez J."/>
            <person name="Henrissat B."/>
            <person name="Kuo A."/>
            <person name="Liang C."/>
            <person name="Lipzen A."/>
            <person name="Lutzoni F."/>
            <person name="Magnuson J."/>
            <person name="Mondo S."/>
            <person name="Nolan M."/>
            <person name="Ohm R."/>
            <person name="Pangilinan J."/>
            <person name="Park H.-J."/>
            <person name="Ramirez L."/>
            <person name="Alfaro M."/>
            <person name="Sun H."/>
            <person name="Tritt A."/>
            <person name="Yoshinaga Y."/>
            <person name="Zwiers L.-H."/>
            <person name="Turgeon B."/>
            <person name="Goodwin S."/>
            <person name="Spatafora J."/>
            <person name="Crous P."/>
            <person name="Grigoriev I."/>
        </authorList>
    </citation>
    <scope>NUCLEOTIDE SEQUENCE</scope>
    <source>
        <strain evidence="6">CBS 113979</strain>
    </source>
</reference>
<dbReference type="OrthoDB" id="16041at2759"/>
<keyword evidence="7" id="KW-1185">Reference proteome</keyword>
<feature type="coiled-coil region" evidence="3">
    <location>
        <begin position="223"/>
        <end position="250"/>
    </location>
</feature>
<feature type="region of interest" description="Disordered" evidence="4">
    <location>
        <begin position="173"/>
        <end position="206"/>
    </location>
</feature>
<feature type="domain" description="YEATS" evidence="5">
    <location>
        <begin position="17"/>
        <end position="166"/>
    </location>
</feature>
<evidence type="ECO:0000256" key="1">
    <source>
        <dbReference type="ARBA" id="ARBA00023242"/>
    </source>
</evidence>
<keyword evidence="3" id="KW-0156">Chromatin regulator</keyword>
<dbReference type="InterPro" id="IPR005033">
    <property type="entry name" value="YEATS"/>
</dbReference>
<dbReference type="GO" id="GO:0000812">
    <property type="term" value="C:Swr1 complex"/>
    <property type="evidence" value="ECO:0007669"/>
    <property type="project" value="UniProtKB-UniRule"/>
</dbReference>
<keyword evidence="3" id="KW-0234">DNA repair</keyword>